<comment type="caution">
    <text evidence="4">The sequence shown here is derived from an EMBL/GenBank/DDBJ whole genome shotgun (WGS) entry which is preliminary data.</text>
</comment>
<feature type="compositionally biased region" description="Gly residues" evidence="1">
    <location>
        <begin position="260"/>
        <end position="269"/>
    </location>
</feature>
<feature type="compositionally biased region" description="Low complexity" evidence="1">
    <location>
        <begin position="192"/>
        <end position="204"/>
    </location>
</feature>
<dbReference type="EMBL" id="QRCM01000001">
    <property type="protein sequence ID" value="TXG91832.1"/>
    <property type="molecule type" value="Genomic_DNA"/>
</dbReference>
<accession>A0A6P2CHL4</accession>
<evidence type="ECO:0000259" key="3">
    <source>
        <dbReference type="Pfam" id="PF20177"/>
    </source>
</evidence>
<evidence type="ECO:0000313" key="4">
    <source>
        <dbReference type="EMBL" id="TXG91832.1"/>
    </source>
</evidence>
<dbReference type="AlphaFoldDB" id="A0A6P2CHL4"/>
<proteinExistence type="predicted"/>
<reference evidence="4 5" key="1">
    <citation type="submission" date="2018-07" db="EMBL/GenBank/DDBJ databases">
        <title>Genome sequence of Rhodococcus rhodnii ATCC 35071 from Rhodnius prolixus.</title>
        <authorList>
            <person name="Patel V."/>
            <person name="Vogel K.J."/>
        </authorList>
    </citation>
    <scope>NUCLEOTIDE SEQUENCE [LARGE SCALE GENOMIC DNA]</scope>
    <source>
        <strain evidence="4 5">ATCC 35071</strain>
    </source>
</reference>
<dbReference type="Pfam" id="PF20177">
    <property type="entry name" value="DUF6542"/>
    <property type="match status" value="1"/>
</dbReference>
<feature type="transmembrane region" description="Helical" evidence="2">
    <location>
        <begin position="50"/>
        <end position="69"/>
    </location>
</feature>
<keyword evidence="2" id="KW-1133">Transmembrane helix</keyword>
<evidence type="ECO:0000256" key="1">
    <source>
        <dbReference type="SAM" id="MobiDB-lite"/>
    </source>
</evidence>
<dbReference type="Proteomes" id="UP000471120">
    <property type="component" value="Unassembled WGS sequence"/>
</dbReference>
<feature type="region of interest" description="Disordered" evidence="1">
    <location>
        <begin position="142"/>
        <end position="295"/>
    </location>
</feature>
<organism evidence="4 5">
    <name type="scientific">Rhodococcus rhodnii</name>
    <dbReference type="NCBI Taxonomy" id="38312"/>
    <lineage>
        <taxon>Bacteria</taxon>
        <taxon>Bacillati</taxon>
        <taxon>Actinomycetota</taxon>
        <taxon>Actinomycetes</taxon>
        <taxon>Mycobacteriales</taxon>
        <taxon>Nocardiaceae</taxon>
        <taxon>Rhodococcus</taxon>
    </lineage>
</organism>
<feature type="compositionally biased region" description="Low complexity" evidence="1">
    <location>
        <begin position="170"/>
        <end position="179"/>
    </location>
</feature>
<feature type="transmembrane region" description="Helical" evidence="2">
    <location>
        <begin position="118"/>
        <end position="139"/>
    </location>
</feature>
<protein>
    <recommendedName>
        <fullName evidence="3">DUF6542 domain-containing protein</fullName>
    </recommendedName>
</protein>
<feature type="transmembrane region" description="Helical" evidence="2">
    <location>
        <begin position="20"/>
        <end position="38"/>
    </location>
</feature>
<feature type="compositionally biased region" description="Basic and acidic residues" evidence="1">
    <location>
        <begin position="180"/>
        <end position="191"/>
    </location>
</feature>
<feature type="transmembrane region" description="Helical" evidence="2">
    <location>
        <begin position="81"/>
        <end position="98"/>
    </location>
</feature>
<name>A0A6P2CHL4_9NOCA</name>
<feature type="domain" description="DUF6542" evidence="3">
    <location>
        <begin position="22"/>
        <end position="141"/>
    </location>
</feature>
<gene>
    <name evidence="4" type="ORF">DW322_18670</name>
</gene>
<evidence type="ECO:0000313" key="5">
    <source>
        <dbReference type="Proteomes" id="UP000471120"/>
    </source>
</evidence>
<sequence>MNQRARSRVPLDHRSLFPGVPGLPWWGVVAAAAVPTALGVVVDGFRGDELTATTSVLYVLGCIVAAVCASRRAIFTSMVQPPILMFVLVPLGATLVAPERSVALRDLAITTAYPLVDRFPVMLLATAVAAAIGGTRLFLASRSTAGPSRTRSTSRSRSRTERTGSRRAGRAATTRGATETTDRSRRSDRSGGTRTTSRRSAAAGDDSRQPRSRRSAPRSDRIAPITDKTPPSASRTEAAGRPSAPPVPPTAPRRRPAGPGAPGAPGAGRGAAPRRSDPPPPPRRREQPEPPVGRP</sequence>
<feature type="compositionally biased region" description="Low complexity" evidence="1">
    <location>
        <begin position="142"/>
        <end position="151"/>
    </location>
</feature>
<keyword evidence="2" id="KW-0812">Transmembrane</keyword>
<dbReference type="InterPro" id="IPR046672">
    <property type="entry name" value="DUF6542"/>
</dbReference>
<keyword evidence="2" id="KW-0472">Membrane</keyword>
<evidence type="ECO:0000256" key="2">
    <source>
        <dbReference type="SAM" id="Phobius"/>
    </source>
</evidence>